<accession>A0A8H3DBD1</accession>
<dbReference type="CDD" id="cd00067">
    <property type="entry name" value="GAL4"/>
    <property type="match status" value="1"/>
</dbReference>
<feature type="region of interest" description="Disordered" evidence="1">
    <location>
        <begin position="1"/>
        <end position="27"/>
    </location>
</feature>
<feature type="region of interest" description="Disordered" evidence="1">
    <location>
        <begin position="63"/>
        <end position="93"/>
    </location>
</feature>
<sequence length="117" mass="13342">MHRSNPAKATSSTCKNRPGPKGTSCMTCKRRHKKCDQRLPICQRCEKGGFECLGYDHISNRRIGTRAAQPPQPQRLIMPKPTEEQNFSSHASSFRLAPGRFEVRPYQTECHSERNIT</sequence>
<evidence type="ECO:0000256" key="1">
    <source>
        <dbReference type="SAM" id="MobiDB-lite"/>
    </source>
</evidence>
<dbReference type="Pfam" id="PF00172">
    <property type="entry name" value="Zn_clus"/>
    <property type="match status" value="1"/>
</dbReference>
<gene>
    <name evidence="3" type="ORF">RDB_LOCUS116176</name>
</gene>
<dbReference type="SUPFAM" id="SSF57701">
    <property type="entry name" value="Zn2/Cys6 DNA-binding domain"/>
    <property type="match status" value="1"/>
</dbReference>
<dbReference type="PROSITE" id="PS50048">
    <property type="entry name" value="ZN2_CY6_FUNGAL_2"/>
    <property type="match status" value="1"/>
</dbReference>
<protein>
    <recommendedName>
        <fullName evidence="2">Zn(2)-C6 fungal-type domain-containing protein</fullName>
    </recommendedName>
</protein>
<dbReference type="PROSITE" id="PS00463">
    <property type="entry name" value="ZN2_CY6_FUNGAL_1"/>
    <property type="match status" value="1"/>
</dbReference>
<reference evidence="3" key="1">
    <citation type="submission" date="2021-01" db="EMBL/GenBank/DDBJ databases">
        <authorList>
            <person name="Kaushik A."/>
        </authorList>
    </citation>
    <scope>NUCLEOTIDE SEQUENCE</scope>
    <source>
        <strain evidence="3">Type strain: AG8-Rh-89/</strain>
    </source>
</reference>
<feature type="domain" description="Zn(2)-C6 fungal-type" evidence="2">
    <location>
        <begin position="24"/>
        <end position="52"/>
    </location>
</feature>
<dbReference type="Gene3D" id="4.10.240.10">
    <property type="entry name" value="Zn(2)-C6 fungal-type DNA-binding domain"/>
    <property type="match status" value="1"/>
</dbReference>
<evidence type="ECO:0000259" key="2">
    <source>
        <dbReference type="PROSITE" id="PS50048"/>
    </source>
</evidence>
<comment type="caution">
    <text evidence="3">The sequence shown here is derived from an EMBL/GenBank/DDBJ whole genome shotgun (WGS) entry which is preliminary data.</text>
</comment>
<dbReference type="InterPro" id="IPR001138">
    <property type="entry name" value="Zn2Cys6_DnaBD"/>
</dbReference>
<dbReference type="AlphaFoldDB" id="A0A8H3DBD1"/>
<dbReference type="InterPro" id="IPR036864">
    <property type="entry name" value="Zn2-C6_fun-type_DNA-bd_sf"/>
</dbReference>
<dbReference type="Proteomes" id="UP000663850">
    <property type="component" value="Unassembled WGS sequence"/>
</dbReference>
<dbReference type="GO" id="GO:0000981">
    <property type="term" value="F:DNA-binding transcription factor activity, RNA polymerase II-specific"/>
    <property type="evidence" value="ECO:0007669"/>
    <property type="project" value="InterPro"/>
</dbReference>
<dbReference type="SMART" id="SM00066">
    <property type="entry name" value="GAL4"/>
    <property type="match status" value="1"/>
</dbReference>
<name>A0A8H3DBD1_9AGAM</name>
<dbReference type="GO" id="GO:0008270">
    <property type="term" value="F:zinc ion binding"/>
    <property type="evidence" value="ECO:0007669"/>
    <property type="project" value="InterPro"/>
</dbReference>
<dbReference type="EMBL" id="CAJMWZ010006285">
    <property type="protein sequence ID" value="CAE6519579.1"/>
    <property type="molecule type" value="Genomic_DNA"/>
</dbReference>
<evidence type="ECO:0000313" key="3">
    <source>
        <dbReference type="EMBL" id="CAE6519579.1"/>
    </source>
</evidence>
<evidence type="ECO:0000313" key="4">
    <source>
        <dbReference type="Proteomes" id="UP000663850"/>
    </source>
</evidence>
<organism evidence="3 4">
    <name type="scientific">Rhizoctonia solani</name>
    <dbReference type="NCBI Taxonomy" id="456999"/>
    <lineage>
        <taxon>Eukaryota</taxon>
        <taxon>Fungi</taxon>
        <taxon>Dikarya</taxon>
        <taxon>Basidiomycota</taxon>
        <taxon>Agaricomycotina</taxon>
        <taxon>Agaricomycetes</taxon>
        <taxon>Cantharellales</taxon>
        <taxon>Ceratobasidiaceae</taxon>
        <taxon>Rhizoctonia</taxon>
    </lineage>
</organism>
<proteinExistence type="predicted"/>